<evidence type="ECO:0000256" key="3">
    <source>
        <dbReference type="ARBA" id="ARBA00022692"/>
    </source>
</evidence>
<feature type="transmembrane region" description="Helical" evidence="7">
    <location>
        <begin position="359"/>
        <end position="380"/>
    </location>
</feature>
<dbReference type="InterPro" id="IPR007168">
    <property type="entry name" value="Phageshock_PspC_N"/>
</dbReference>
<feature type="compositionally biased region" description="Low complexity" evidence="6">
    <location>
        <begin position="19"/>
        <end position="28"/>
    </location>
</feature>
<keyword evidence="4 7" id="KW-1133">Transmembrane helix</keyword>
<dbReference type="Pfam" id="PF04024">
    <property type="entry name" value="PspC"/>
    <property type="match status" value="1"/>
</dbReference>
<dbReference type="Proteomes" id="UP000477722">
    <property type="component" value="Unassembled WGS sequence"/>
</dbReference>
<gene>
    <name evidence="9" type="ORF">G5C65_36440</name>
</gene>
<keyword evidence="3 7" id="KW-0812">Transmembrane</keyword>
<evidence type="ECO:0000256" key="2">
    <source>
        <dbReference type="ARBA" id="ARBA00022475"/>
    </source>
</evidence>
<feature type="transmembrane region" description="Helical" evidence="7">
    <location>
        <begin position="62"/>
        <end position="89"/>
    </location>
</feature>
<keyword evidence="2" id="KW-1003">Cell membrane</keyword>
<comment type="caution">
    <text evidence="9">The sequence shown here is derived from an EMBL/GenBank/DDBJ whole genome shotgun (WGS) entry which is preliminary data.</text>
</comment>
<feature type="region of interest" description="Disordered" evidence="6">
    <location>
        <begin position="1"/>
        <end position="41"/>
    </location>
</feature>
<name>A0A6G4XAE1_9ACTN</name>
<keyword evidence="5 7" id="KW-0472">Membrane</keyword>
<feature type="compositionally biased region" description="Low complexity" evidence="6">
    <location>
        <begin position="253"/>
        <end position="269"/>
    </location>
</feature>
<feature type="region of interest" description="Disordered" evidence="6">
    <location>
        <begin position="160"/>
        <end position="193"/>
    </location>
</feature>
<dbReference type="EMBL" id="JAAKZZ010000860">
    <property type="protein sequence ID" value="NGO73714.1"/>
    <property type="molecule type" value="Genomic_DNA"/>
</dbReference>
<dbReference type="AlphaFoldDB" id="A0A6G4XAE1"/>
<evidence type="ECO:0000313" key="10">
    <source>
        <dbReference type="Proteomes" id="UP000477722"/>
    </source>
</evidence>
<dbReference type="GO" id="GO:0005886">
    <property type="term" value="C:plasma membrane"/>
    <property type="evidence" value="ECO:0007669"/>
    <property type="project" value="UniProtKB-SubCell"/>
</dbReference>
<feature type="transmembrane region" description="Helical" evidence="7">
    <location>
        <begin position="133"/>
        <end position="150"/>
    </location>
</feature>
<evidence type="ECO:0000256" key="5">
    <source>
        <dbReference type="ARBA" id="ARBA00023136"/>
    </source>
</evidence>
<comment type="subcellular location">
    <subcellularLocation>
        <location evidence="1">Cell membrane</location>
        <topology evidence="1">Single-pass membrane protein</topology>
    </subcellularLocation>
</comment>
<feature type="transmembrane region" description="Helical" evidence="7">
    <location>
        <begin position="305"/>
        <end position="326"/>
    </location>
</feature>
<evidence type="ECO:0000256" key="1">
    <source>
        <dbReference type="ARBA" id="ARBA00004162"/>
    </source>
</evidence>
<feature type="transmembrane region" description="Helical" evidence="7">
    <location>
        <begin position="332"/>
        <end position="352"/>
    </location>
</feature>
<organism evidence="9 10">
    <name type="scientific">Streptomyces boncukensis</name>
    <dbReference type="NCBI Taxonomy" id="2711219"/>
    <lineage>
        <taxon>Bacteria</taxon>
        <taxon>Bacillati</taxon>
        <taxon>Actinomycetota</taxon>
        <taxon>Actinomycetes</taxon>
        <taxon>Kitasatosporales</taxon>
        <taxon>Streptomycetaceae</taxon>
        <taxon>Streptomyces</taxon>
    </lineage>
</organism>
<evidence type="ECO:0000313" key="9">
    <source>
        <dbReference type="EMBL" id="NGO73714.1"/>
    </source>
</evidence>
<evidence type="ECO:0000256" key="4">
    <source>
        <dbReference type="ARBA" id="ARBA00022989"/>
    </source>
</evidence>
<sequence length="522" mass="52569">MSAGVRGRDHRRMSEEQQDAAGQGTAAPAGPPARPRLSRSRQHKVVGGVCGGLGRYFDLDPVIFRVSLAVLSILGGLGLVFYGFAWLLIPAEGQGENEGRRLLSGRVEGSALSAILVALVGCALFLASLDGSSVPFSLLLVGVIAGAAYWSRHRRQAEAAGAEGGEVDPTTAHAVADAPPETQAPPVPGGTPSWWRDPLSKDGSAGRADTAHAHAIYLWGPEDAATFMDLTAAGPAGGSVRYSGFPGHGWPGGASAPGPWGPAGLPGPAGKAGGVPGRPGPPGAGPGPGRNGGDRPAGKAARGGALGGLVLLLATLAATIGTAASWQANPVGTALTVGLSCALAVFGLGLVVSAFVGRLGAGTLVLVVLTAGLLTGAAALPKDISSDVRDVRWVPASAQQLKPRYALGSGTGELDLRELKLKKGQTVRTAARIGAGSLQVTVPENALVEVSSQVGAGGIELPTGRDRDGGVTTYSSGGFRQEHDQILRPLDGARAAGTIKLRLSVGLGQVEVFRSDGEGVAK</sequence>
<feature type="transmembrane region" description="Helical" evidence="7">
    <location>
        <begin position="110"/>
        <end position="127"/>
    </location>
</feature>
<accession>A0A6G4XAE1</accession>
<proteinExistence type="predicted"/>
<evidence type="ECO:0000256" key="7">
    <source>
        <dbReference type="SAM" id="Phobius"/>
    </source>
</evidence>
<dbReference type="PANTHER" id="PTHR33885:SF3">
    <property type="entry name" value="PHAGE SHOCK PROTEIN C"/>
    <property type="match status" value="1"/>
</dbReference>
<evidence type="ECO:0000259" key="8">
    <source>
        <dbReference type="Pfam" id="PF04024"/>
    </source>
</evidence>
<dbReference type="InterPro" id="IPR052027">
    <property type="entry name" value="PspC"/>
</dbReference>
<reference evidence="9 10" key="1">
    <citation type="submission" date="2020-02" db="EMBL/GenBank/DDBJ databases">
        <title>Whole-genome analyses of novel actinobacteria.</title>
        <authorList>
            <person name="Sahin N."/>
            <person name="Tatar D."/>
        </authorList>
    </citation>
    <scope>NUCLEOTIDE SEQUENCE [LARGE SCALE GENOMIC DNA]</scope>
    <source>
        <strain evidence="9 10">SB3404</strain>
    </source>
</reference>
<dbReference type="PANTHER" id="PTHR33885">
    <property type="entry name" value="PHAGE SHOCK PROTEIN C"/>
    <property type="match status" value="1"/>
</dbReference>
<protein>
    <submittedName>
        <fullName evidence="9">PspC domain-containing protein</fullName>
    </submittedName>
</protein>
<feature type="domain" description="Phage shock protein PspC N-terminal" evidence="8">
    <location>
        <begin position="36"/>
        <end position="92"/>
    </location>
</feature>
<keyword evidence="10" id="KW-1185">Reference proteome</keyword>
<evidence type="ECO:0000256" key="6">
    <source>
        <dbReference type="SAM" id="MobiDB-lite"/>
    </source>
</evidence>
<feature type="region of interest" description="Disordered" evidence="6">
    <location>
        <begin position="253"/>
        <end position="300"/>
    </location>
</feature>